<evidence type="ECO:0000256" key="2">
    <source>
        <dbReference type="SAM" id="Phobius"/>
    </source>
</evidence>
<reference evidence="3" key="2">
    <citation type="submission" date="2013-10" db="EMBL/GenBank/DDBJ databases">
        <authorList>
            <person name="Aslett M."/>
        </authorList>
    </citation>
    <scope>NUCLEOTIDE SEQUENCE [LARGE SCALE GENOMIC DNA]</scope>
    <source>
        <strain evidence="3">Houghton</strain>
    </source>
</reference>
<keyword evidence="2" id="KW-0812">Transmembrane</keyword>
<protein>
    <submittedName>
        <fullName evidence="3">Uncharacterized protein</fullName>
    </submittedName>
</protein>
<evidence type="ECO:0000313" key="4">
    <source>
        <dbReference type="Proteomes" id="UP000018201"/>
    </source>
</evidence>
<keyword evidence="4" id="KW-1185">Reference proteome</keyword>
<dbReference type="OrthoDB" id="348162at2759"/>
<gene>
    <name evidence="3" type="ORF">EPH_0075850</name>
</gene>
<dbReference type="AlphaFoldDB" id="U6H426"/>
<dbReference type="EMBL" id="HG697275">
    <property type="protein sequence ID" value="CDI87346.1"/>
    <property type="molecule type" value="Genomic_DNA"/>
</dbReference>
<name>U6H426_9EIME</name>
<dbReference type="Proteomes" id="UP000018201">
    <property type="component" value="Unassembled WGS sequence"/>
</dbReference>
<keyword evidence="2" id="KW-1133">Transmembrane helix</keyword>
<feature type="transmembrane region" description="Helical" evidence="2">
    <location>
        <begin position="26"/>
        <end position="47"/>
    </location>
</feature>
<feature type="compositionally biased region" description="Low complexity" evidence="1">
    <location>
        <begin position="90"/>
        <end position="113"/>
    </location>
</feature>
<reference evidence="3" key="1">
    <citation type="submission" date="2013-10" db="EMBL/GenBank/DDBJ databases">
        <title>Genomic analysis of the causative agents of coccidiosis in chickens.</title>
        <authorList>
            <person name="Reid A.J."/>
            <person name="Blake D."/>
            <person name="Billington K."/>
            <person name="Browne H."/>
            <person name="Dunn M."/>
            <person name="Hung S."/>
            <person name="Kawahara F."/>
            <person name="Miranda-Saavedra D."/>
            <person name="Mourier T."/>
            <person name="Nagra H."/>
            <person name="Otto T.D."/>
            <person name="Rawlings N."/>
            <person name="Sanchez A."/>
            <person name="Sanders M."/>
            <person name="Subramaniam C."/>
            <person name="Tay Y."/>
            <person name="Dear P."/>
            <person name="Doerig C."/>
            <person name="Gruber A."/>
            <person name="Parkinson J."/>
            <person name="Shirley M."/>
            <person name="Wan K.L."/>
            <person name="Berriman M."/>
            <person name="Tomley F."/>
            <person name="Pain A."/>
        </authorList>
    </citation>
    <scope>NUCLEOTIDE SEQUENCE [LARGE SCALE GENOMIC DNA]</scope>
    <source>
        <strain evidence="3">Houghton</strain>
    </source>
</reference>
<sequence length="366" mass="39276">MPSSLTEGEHVLPPTPLNVPTPVRRIPAVALLLGVLAGIFLVLRCAYHISAASDASQKTKGRRISDDGFPNPCELPQEPKEQRQSHELQEAAGAASARREASASPSSGEGAASLGWPAAPSRVKYPSPLLDLIGLFDKTTSMQAWMLEVEAAQLEVGGFGLSGEAYMDALVRRGMEILQEVEGVGFSSEVRDEERQQFMHASGECSRLLKSLVEQGESHWVDACKAKIGILKSGVDTASSHMQRAPDQRRLGPDDPVLETMMGLRTAVGAAQEAHQRMHHILSTFPQLLALADAVGSLGAAIQGVEEALALAANACAEAWTKYLQDVRERWQAEGGEAGQQLLDDIAKAKEVQQKLRFISGGTLSK</sequence>
<evidence type="ECO:0000256" key="1">
    <source>
        <dbReference type="SAM" id="MobiDB-lite"/>
    </source>
</evidence>
<feature type="region of interest" description="Disordered" evidence="1">
    <location>
        <begin position="56"/>
        <end position="113"/>
    </location>
</feature>
<feature type="compositionally biased region" description="Basic and acidic residues" evidence="1">
    <location>
        <begin position="77"/>
        <end position="89"/>
    </location>
</feature>
<proteinExistence type="predicted"/>
<dbReference type="VEuPathDB" id="ToxoDB:EPH_0075850"/>
<evidence type="ECO:0000313" key="3">
    <source>
        <dbReference type="EMBL" id="CDI87346.1"/>
    </source>
</evidence>
<organism evidence="3 4">
    <name type="scientific">Eimeria praecox</name>
    <dbReference type="NCBI Taxonomy" id="51316"/>
    <lineage>
        <taxon>Eukaryota</taxon>
        <taxon>Sar</taxon>
        <taxon>Alveolata</taxon>
        <taxon>Apicomplexa</taxon>
        <taxon>Conoidasida</taxon>
        <taxon>Coccidia</taxon>
        <taxon>Eucoccidiorida</taxon>
        <taxon>Eimeriorina</taxon>
        <taxon>Eimeriidae</taxon>
        <taxon>Eimeria</taxon>
    </lineage>
</organism>
<keyword evidence="2" id="KW-0472">Membrane</keyword>
<accession>U6H426</accession>